<dbReference type="InterPro" id="IPR012340">
    <property type="entry name" value="NA-bd_OB-fold"/>
</dbReference>
<dbReference type="AlphaFoldDB" id="A0A9P7RCF4"/>
<dbReference type="InterPro" id="IPR052469">
    <property type="entry name" value="MEIOB"/>
</dbReference>
<evidence type="ECO:0000313" key="2">
    <source>
        <dbReference type="EMBL" id="KAG7055037.1"/>
    </source>
</evidence>
<dbReference type="GO" id="GO:0003697">
    <property type="term" value="F:single-stranded DNA binding"/>
    <property type="evidence" value="ECO:0007669"/>
    <property type="project" value="TreeGrafter"/>
</dbReference>
<protein>
    <submittedName>
        <fullName evidence="2">Nucleic acid-binding protein</fullName>
    </submittedName>
</protein>
<accession>A0A9P7RCF4</accession>
<organism evidence="2 3">
    <name type="scientific">Colletotrichum scovillei</name>
    <dbReference type="NCBI Taxonomy" id="1209932"/>
    <lineage>
        <taxon>Eukaryota</taxon>
        <taxon>Fungi</taxon>
        <taxon>Dikarya</taxon>
        <taxon>Ascomycota</taxon>
        <taxon>Pezizomycotina</taxon>
        <taxon>Sordariomycetes</taxon>
        <taxon>Hypocreomycetidae</taxon>
        <taxon>Glomerellales</taxon>
        <taxon>Glomerellaceae</taxon>
        <taxon>Colletotrichum</taxon>
        <taxon>Colletotrichum acutatum species complex</taxon>
    </lineage>
</organism>
<sequence length="528" mass="58685">MMSAPSIQAFYQRDVPATPQDASRDRTGFPRAGGFTQAEVESGHNPLGRIWNPSEEYSEVHIGEIEPGPNRICFTGRVVNYAPALLDSKNNYSRPAHQLIVVDGTGAIAVKVVPIGIPASLLVIGQLVTIWATWVGSTGGSHHTSIPYVTTWTPINPTNVGSKQFIQFLPGTVKNQQLYRMPLECDRGKQDPKPLPGLMTLCQYLKTGHETAGARIVVCVKSIGSRKRVKSRNNPREFELLEVTVWDDTASCLLTLWEDKANSARFWKPNETMLLFTSPKFVPPSDNKSLPLSASIGLDHNTLIDVDPNFQDANWLRQWVQKRVKKESVYVPFPKDIWNAEEAIHGPVRALFTLAEVDDFARADPANDFTGKLNLTILGIDLLGLHRRKMLCCIECCGVPLYANQMSATCKNCLQEKSLVLNPRIMGILADETGCVAQGKLVWSNQAWSELFFPALESSDTVNAEPEVAGEANILASWSRPVASWEELTLKDASVLRILEEQMLYARFTLTFGYSPFVERLCVLGVEW</sequence>
<dbReference type="EMBL" id="JAESDN010000002">
    <property type="protein sequence ID" value="KAG7055037.1"/>
    <property type="molecule type" value="Genomic_DNA"/>
</dbReference>
<dbReference type="SUPFAM" id="SSF50249">
    <property type="entry name" value="Nucleic acid-binding proteins"/>
    <property type="match status" value="1"/>
</dbReference>
<evidence type="ECO:0000313" key="3">
    <source>
        <dbReference type="Proteomes" id="UP000699042"/>
    </source>
</evidence>
<dbReference type="GO" id="GO:0008310">
    <property type="term" value="F:single-stranded DNA 3'-5' DNA exonuclease activity"/>
    <property type="evidence" value="ECO:0007669"/>
    <property type="project" value="TreeGrafter"/>
</dbReference>
<dbReference type="Proteomes" id="UP000699042">
    <property type="component" value="Unassembled WGS sequence"/>
</dbReference>
<gene>
    <name evidence="2" type="ORF">JMJ77_007506</name>
</gene>
<dbReference type="PANTHER" id="PTHR21166:SF2">
    <property type="entry name" value="CELL DIVISION CONTROL PROTEIN 24 OB DOMAIN-CONTAINING PROTEIN-RELATED"/>
    <property type="match status" value="1"/>
</dbReference>
<dbReference type="PANTHER" id="PTHR21166">
    <property type="entry name" value="CELL DIVISION CONTROL PROTEIN 24 OB DOMAIN-CONTAINING PROTEIN-RELATED"/>
    <property type="match status" value="1"/>
</dbReference>
<dbReference type="GO" id="GO:0000712">
    <property type="term" value="P:resolution of meiotic recombination intermediates"/>
    <property type="evidence" value="ECO:0007669"/>
    <property type="project" value="TreeGrafter"/>
</dbReference>
<comment type="caution">
    <text evidence="2">The sequence shown here is derived from an EMBL/GenBank/DDBJ whole genome shotgun (WGS) entry which is preliminary data.</text>
</comment>
<dbReference type="Gene3D" id="2.40.50.140">
    <property type="entry name" value="Nucleic acid-binding proteins"/>
    <property type="match status" value="1"/>
</dbReference>
<feature type="region of interest" description="Disordered" evidence="1">
    <location>
        <begin position="1"/>
        <end position="25"/>
    </location>
</feature>
<proteinExistence type="predicted"/>
<name>A0A9P7RCF4_9PEZI</name>
<evidence type="ECO:0000256" key="1">
    <source>
        <dbReference type="SAM" id="MobiDB-lite"/>
    </source>
</evidence>
<keyword evidence="3" id="KW-1185">Reference proteome</keyword>
<reference evidence="2" key="1">
    <citation type="submission" date="2021-05" db="EMBL/GenBank/DDBJ databases">
        <title>Comparative genomics of three Colletotrichum scovillei strains and genetic complementation revealed genes involved fungal growth and virulence on chili pepper.</title>
        <authorList>
            <person name="Hsieh D.-K."/>
            <person name="Chuang S.-C."/>
            <person name="Chen C.-Y."/>
            <person name="Chao Y.-T."/>
            <person name="Lu M.-Y.J."/>
            <person name="Lee M.-H."/>
            <person name="Shih M.-C."/>
        </authorList>
    </citation>
    <scope>NUCLEOTIDE SEQUENCE</scope>
    <source>
        <strain evidence="2">Coll-153</strain>
    </source>
</reference>